<keyword evidence="1" id="KW-0812">Transmembrane</keyword>
<gene>
    <name evidence="2" type="ORF">IV56_GL001478</name>
</gene>
<dbReference type="PATRIC" id="fig|1293598.4.peg.1543"/>
<dbReference type="EMBL" id="JQCE01000005">
    <property type="protein sequence ID" value="KRO18346.1"/>
    <property type="molecule type" value="Genomic_DNA"/>
</dbReference>
<evidence type="ECO:0000256" key="1">
    <source>
        <dbReference type="SAM" id="Phobius"/>
    </source>
</evidence>
<dbReference type="AlphaFoldDB" id="A0A0R2N5L2"/>
<reference evidence="2 3" key="1">
    <citation type="journal article" date="2015" name="Genome Announc.">
        <title>Expanding the biotechnology potential of lactobacilli through comparative genomics of 213 strains and associated genera.</title>
        <authorList>
            <person name="Sun Z."/>
            <person name="Harris H.M."/>
            <person name="McCann A."/>
            <person name="Guo C."/>
            <person name="Argimon S."/>
            <person name="Zhang W."/>
            <person name="Yang X."/>
            <person name="Jeffery I.B."/>
            <person name="Cooney J.C."/>
            <person name="Kagawa T.F."/>
            <person name="Liu W."/>
            <person name="Song Y."/>
            <person name="Salvetti E."/>
            <person name="Wrobel A."/>
            <person name="Rasinkangas P."/>
            <person name="Parkhill J."/>
            <person name="Rea M.C."/>
            <person name="O'Sullivan O."/>
            <person name="Ritari J."/>
            <person name="Douillard F.P."/>
            <person name="Paul Ross R."/>
            <person name="Yang R."/>
            <person name="Briner A.E."/>
            <person name="Felis G.E."/>
            <person name="de Vos W.M."/>
            <person name="Barrangou R."/>
            <person name="Klaenhammer T.R."/>
            <person name="Caufield P.W."/>
            <person name="Cui Y."/>
            <person name="Zhang H."/>
            <person name="O'Toole P.W."/>
        </authorList>
    </citation>
    <scope>NUCLEOTIDE SEQUENCE [LARGE SCALE GENOMIC DNA]</scope>
    <source>
        <strain evidence="2 3">DSM 24301</strain>
    </source>
</reference>
<keyword evidence="1" id="KW-0472">Membrane</keyword>
<sequence length="256" mass="28078">MLMYTRSGLNRFEVQKAKQLRGPVHTPSKFQVRQLPLGLLALGMSLLMFGELHQVLTIIVGIAMSLIVVAAGYYRLHQWQAALHVAPKQRVAVIREGLMRVVTVAELVAHDQLVLYAGDQLPVAVMADSAAFTIPFGVHKGSHNVVAAGAIANESMTVEIADADAVMAARNATFNPWQGSLVESLIFQVVGLVADLVALLQVSTRQIAVRINRFTQPIQTFTIAVLAQFLNQMTLIGHIRHHDREAAFRYNQTPVS</sequence>
<evidence type="ECO:0000313" key="2">
    <source>
        <dbReference type="EMBL" id="KRO18346.1"/>
    </source>
</evidence>
<dbReference type="OrthoDB" id="2284858at2"/>
<proteinExistence type="predicted"/>
<dbReference type="RefSeq" id="WP_054776495.1">
    <property type="nucleotide sequence ID" value="NZ_BBBX01000001.1"/>
</dbReference>
<feature type="transmembrane region" description="Helical" evidence="1">
    <location>
        <begin position="55"/>
        <end position="74"/>
    </location>
</feature>
<accession>A0A0R2N5L2</accession>
<organism evidence="2 3">
    <name type="scientific">Lacticaseibacillus saniviri JCM 17471 = DSM 24301</name>
    <dbReference type="NCBI Taxonomy" id="1293598"/>
    <lineage>
        <taxon>Bacteria</taxon>
        <taxon>Bacillati</taxon>
        <taxon>Bacillota</taxon>
        <taxon>Bacilli</taxon>
        <taxon>Lactobacillales</taxon>
        <taxon>Lactobacillaceae</taxon>
        <taxon>Lacticaseibacillus</taxon>
    </lineage>
</organism>
<comment type="caution">
    <text evidence="2">The sequence shown here is derived from an EMBL/GenBank/DDBJ whole genome shotgun (WGS) entry which is preliminary data.</text>
</comment>
<name>A0A0R2N5L2_9LACO</name>
<keyword evidence="3" id="KW-1185">Reference proteome</keyword>
<keyword evidence="1" id="KW-1133">Transmembrane helix</keyword>
<dbReference type="Proteomes" id="UP000050969">
    <property type="component" value="Unassembled WGS sequence"/>
</dbReference>
<evidence type="ECO:0000313" key="3">
    <source>
        <dbReference type="Proteomes" id="UP000050969"/>
    </source>
</evidence>
<dbReference type="STRING" id="1293598.IV56_GL001478"/>
<protein>
    <submittedName>
        <fullName evidence="2">Uncharacterized protein</fullName>
    </submittedName>
</protein>